<organism evidence="5 6">
    <name type="scientific">Austropuccinia psidii MF-1</name>
    <dbReference type="NCBI Taxonomy" id="1389203"/>
    <lineage>
        <taxon>Eukaryota</taxon>
        <taxon>Fungi</taxon>
        <taxon>Dikarya</taxon>
        <taxon>Basidiomycota</taxon>
        <taxon>Pucciniomycotina</taxon>
        <taxon>Pucciniomycetes</taxon>
        <taxon>Pucciniales</taxon>
        <taxon>Sphaerophragmiaceae</taxon>
        <taxon>Austropuccinia</taxon>
    </lineage>
</organism>
<dbReference type="Gene3D" id="1.25.40.180">
    <property type="match status" value="3"/>
</dbReference>
<keyword evidence="6" id="KW-1185">Reference proteome</keyword>
<dbReference type="InterPro" id="IPR003890">
    <property type="entry name" value="MIF4G-like_typ-3"/>
</dbReference>
<feature type="region of interest" description="Disordered" evidence="3">
    <location>
        <begin position="455"/>
        <end position="476"/>
    </location>
</feature>
<dbReference type="PANTHER" id="PTHR12839">
    <property type="entry name" value="NONSENSE-MEDIATED MRNA DECAY PROTEIN 2 UP-FRAMESHIFT SUPPRESSOR 2"/>
    <property type="match status" value="1"/>
</dbReference>
<reference evidence="5" key="1">
    <citation type="submission" date="2021-03" db="EMBL/GenBank/DDBJ databases">
        <title>Draft genome sequence of rust myrtle Austropuccinia psidii MF-1, a brazilian biotype.</title>
        <authorList>
            <person name="Quecine M.C."/>
            <person name="Pachon D.M.R."/>
            <person name="Bonatelli M.L."/>
            <person name="Correr F.H."/>
            <person name="Franceschini L.M."/>
            <person name="Leite T.F."/>
            <person name="Margarido G.R.A."/>
            <person name="Almeida C.A."/>
            <person name="Ferrarezi J.A."/>
            <person name="Labate C.A."/>
        </authorList>
    </citation>
    <scope>NUCLEOTIDE SEQUENCE</scope>
    <source>
        <strain evidence="5">MF-1</strain>
    </source>
</reference>
<dbReference type="GO" id="GO:0000184">
    <property type="term" value="P:nuclear-transcribed mRNA catabolic process, nonsense-mediated decay"/>
    <property type="evidence" value="ECO:0007669"/>
    <property type="project" value="InterPro"/>
</dbReference>
<dbReference type="Proteomes" id="UP000765509">
    <property type="component" value="Unassembled WGS sequence"/>
</dbReference>
<dbReference type="SUPFAM" id="SSF48371">
    <property type="entry name" value="ARM repeat"/>
    <property type="match status" value="2"/>
</dbReference>
<accession>A0A9Q3BQQ1</accession>
<dbReference type="Gene3D" id="4.10.80.160">
    <property type="match status" value="1"/>
</dbReference>
<proteinExistence type="predicted"/>
<evidence type="ECO:0000256" key="3">
    <source>
        <dbReference type="SAM" id="MobiDB-lite"/>
    </source>
</evidence>
<gene>
    <name evidence="5" type="ORF">O181_008932</name>
</gene>
<feature type="compositionally biased region" description="Basic and acidic residues" evidence="3">
    <location>
        <begin position="941"/>
        <end position="958"/>
    </location>
</feature>
<comment type="subcellular location">
    <subcellularLocation>
        <location evidence="1">Cytoplasm</location>
    </subcellularLocation>
</comment>
<dbReference type="FunFam" id="1.25.40.180:FF:000113">
    <property type="entry name" value="Uncharacterized protein"/>
    <property type="match status" value="1"/>
</dbReference>
<dbReference type="InterPro" id="IPR016024">
    <property type="entry name" value="ARM-type_fold"/>
</dbReference>
<dbReference type="AlphaFoldDB" id="A0A9Q3BQQ1"/>
<dbReference type="EMBL" id="AVOT02002118">
    <property type="protein sequence ID" value="MBW0469217.1"/>
    <property type="molecule type" value="Genomic_DNA"/>
</dbReference>
<feature type="compositionally biased region" description="Low complexity" evidence="3">
    <location>
        <begin position="463"/>
        <end position="476"/>
    </location>
</feature>
<evidence type="ECO:0000259" key="4">
    <source>
        <dbReference type="SMART" id="SM00543"/>
    </source>
</evidence>
<name>A0A9Q3BQQ1_9BASI</name>
<protein>
    <recommendedName>
        <fullName evidence="4">MIF4G domain-containing protein</fullName>
    </recommendedName>
</protein>
<dbReference type="Pfam" id="PF04050">
    <property type="entry name" value="Upf2"/>
    <property type="match status" value="1"/>
</dbReference>
<feature type="region of interest" description="Disordered" evidence="3">
    <location>
        <begin position="941"/>
        <end position="984"/>
    </location>
</feature>
<dbReference type="FunFam" id="1.25.40.180:FF:000037">
    <property type="entry name" value="Nonsense-mediated mRNA decay factor (Upf2)"/>
    <property type="match status" value="1"/>
</dbReference>
<feature type="domain" description="MIF4G" evidence="4">
    <location>
        <begin position="691"/>
        <end position="899"/>
    </location>
</feature>
<evidence type="ECO:0000256" key="1">
    <source>
        <dbReference type="ARBA" id="ARBA00004496"/>
    </source>
</evidence>
<comment type="caution">
    <text evidence="5">The sequence shown here is derived from an EMBL/GenBank/DDBJ whole genome shotgun (WGS) entry which is preliminary data.</text>
</comment>
<evidence type="ECO:0000256" key="2">
    <source>
        <dbReference type="ARBA" id="ARBA00022490"/>
    </source>
</evidence>
<dbReference type="PANTHER" id="PTHR12839:SF7">
    <property type="entry name" value="REGULATOR OF NONSENSE TRANSCRIPTS 2"/>
    <property type="match status" value="1"/>
</dbReference>
<dbReference type="InterPro" id="IPR007193">
    <property type="entry name" value="Upf2/Nmd2_C"/>
</dbReference>
<evidence type="ECO:0000313" key="5">
    <source>
        <dbReference type="EMBL" id="MBW0469217.1"/>
    </source>
</evidence>
<dbReference type="Pfam" id="PF02854">
    <property type="entry name" value="MIF4G"/>
    <property type="match status" value="2"/>
</dbReference>
<dbReference type="GO" id="GO:0005737">
    <property type="term" value="C:cytoplasm"/>
    <property type="evidence" value="ECO:0007669"/>
    <property type="project" value="UniProtKB-SubCell"/>
</dbReference>
<keyword evidence="2" id="KW-0963">Cytoplasm</keyword>
<dbReference type="GO" id="GO:0035145">
    <property type="term" value="C:exon-exon junction complex"/>
    <property type="evidence" value="ECO:0007669"/>
    <property type="project" value="TreeGrafter"/>
</dbReference>
<evidence type="ECO:0000313" key="6">
    <source>
        <dbReference type="Proteomes" id="UP000765509"/>
    </source>
</evidence>
<feature type="region of interest" description="Disordered" evidence="3">
    <location>
        <begin position="404"/>
        <end position="426"/>
    </location>
</feature>
<sequence length="1146" mass="129852">MAGQPQGFFNDDGNQSQASFSNKRFLLRSLNLEPPPIASNLALDSSLKKNTAFIKRLKTALHLSDSVQVLVKETRALSLDRYLSEISMATNEGILKCKNANEIWGAIEVISALHQRFSTNFSEPFFQQFLSGLALPTKQHLSSLTQEQREREENARILRQRSLLRCLAEFDLVGLLRYTGKQIAASTDDGETTFVVIRDLLTSNKDALSIPLPLAISFCKQYAPLYLPSLTNVSFEKAPTPSESSDIQNPQDTDDSIIKPATKDKFKKLLTQYFDALGRKAVKDHLTLQQLEGKNQEIAIRSGQIFEDRAQNFEKLSKDQEKLWTGILNLAELLSLSPPTLPEINVSTASNAITGTGPSSNFGIANSELGIWSDEEEKRFYEELIDLKDEVPVMLLGLEADLKKEPEETFGEQEGEESKKDAQAELEEEMEKLAMKDLSLADNILEATFEKSGFDQEESNGVSASSATSFSPTAEALPSGPAARLTALLTRLDNVHNSDTLDRITVEFAYVNSRAARNRLIKYLVGVNKSRMDLIPFLSRMVATLSNYMPDIITGVLSHVEDEFRYLQRKRKIKQELFSARSKNIRWISELTKFNLVSSHLILHFIKVCVDDLTGVNIDNLCNLLEGCGRWVLNNQATRAKMILLLEQMKKKKISQNLDSRQLMMLENAYYQCDPPDRPIIEPKIRTPMEQFLRYLLCDCLSKKSVDKIIKTLRKLNWNDPEVVQLLKKILTKVWKIKFGSIYLCAIIVYDLSKFHPAFSVSIVDQVLENIRFGMELNLFKHNQQRVATIKYLGELYNYRVVESRVIFDTLWSFVTFGHLEGRPWPDVISPTDTPDDFFRIRLICTLLNTCGHCFDRSSSKRRLDNFLKFFIMYLRCKNTPPMDIDFLLQDTFEELRPKLNIYISYEEASKAVDEMLSQTHDSGIPDGKGDQEDLQEHVENGVQDDNKSQLRHDNDRESESDDGTIVGGQQGQTDLNTDEQDLPRNVASNLAAEEEEEFEKELAKMVAETGGQPTAVTPIEPGALGARKAERNALVGNLFSDRGLPILKSVIQPSSLPDPINGPDNDMTFTLLTKKGNKQQLKTMQIPSNASIAVHTRNQQMNIHVEHEQLKKLVLEYEEREEANERKNMEAEMARKGINLRFVDS</sequence>
<dbReference type="OrthoDB" id="27832at2759"/>
<dbReference type="SMART" id="SM00543">
    <property type="entry name" value="MIF4G"/>
    <property type="match status" value="2"/>
</dbReference>
<dbReference type="GO" id="GO:0003723">
    <property type="term" value="F:RNA binding"/>
    <property type="evidence" value="ECO:0007669"/>
    <property type="project" value="InterPro"/>
</dbReference>
<dbReference type="InterPro" id="IPR039762">
    <property type="entry name" value="Nmd2/UPF2"/>
</dbReference>
<feature type="domain" description="MIF4G" evidence="4">
    <location>
        <begin position="482"/>
        <end position="676"/>
    </location>
</feature>